<accession>A0A6I1I306</accession>
<keyword evidence="3" id="KW-1185">Reference proteome</keyword>
<dbReference type="InterPro" id="IPR018927">
    <property type="entry name" value="Pilus_synth_Q_C"/>
</dbReference>
<comment type="caution">
    <text evidence="2">The sequence shown here is derived from an EMBL/GenBank/DDBJ whole genome shotgun (WGS) entry which is preliminary data.</text>
</comment>
<evidence type="ECO:0000313" key="2">
    <source>
        <dbReference type="EMBL" id="KAB8065285.1"/>
    </source>
</evidence>
<dbReference type="Pfam" id="PF10671">
    <property type="entry name" value="TcpQ"/>
    <property type="match status" value="1"/>
</dbReference>
<evidence type="ECO:0000259" key="1">
    <source>
        <dbReference type="Pfam" id="PF10671"/>
    </source>
</evidence>
<proteinExistence type="predicted"/>
<protein>
    <recommendedName>
        <fullName evidence="1">Toxin co-regulated pilus biosynthesis protein Q C-terminal domain-containing protein</fullName>
    </recommendedName>
</protein>
<dbReference type="Proteomes" id="UP000468717">
    <property type="component" value="Unassembled WGS sequence"/>
</dbReference>
<sequence>MPPAPVKAAPPPLPTWEILPRDRSVRTALERWTASAGWQLSWELAVDYPVVARTSISGTFETAVEAVAQSLERAEVPVKAVMYRGNRVLRIVAKGSE</sequence>
<gene>
    <name evidence="2" type="ORF">GCN75_09565</name>
</gene>
<evidence type="ECO:0000313" key="3">
    <source>
        <dbReference type="Proteomes" id="UP000468717"/>
    </source>
</evidence>
<dbReference type="EMBL" id="WFLI01000008">
    <property type="protein sequence ID" value="KAB8065285.1"/>
    <property type="molecule type" value="Genomic_DNA"/>
</dbReference>
<feature type="domain" description="Toxin co-regulated pilus biosynthesis protein Q C-terminal" evidence="1">
    <location>
        <begin position="15"/>
        <end position="93"/>
    </location>
</feature>
<name>A0A6I1I306_9BURK</name>
<dbReference type="Gene3D" id="3.55.50.70">
    <property type="match status" value="1"/>
</dbReference>
<reference evidence="2 3" key="1">
    <citation type="submission" date="2019-10" db="EMBL/GenBank/DDBJ databases">
        <title>Three novel species isolated from a subtropical stream in China.</title>
        <authorList>
            <person name="Lu H."/>
        </authorList>
    </citation>
    <scope>NUCLEOTIDE SEQUENCE [LARGE SCALE GENOMIC DNA]</scope>
    <source>
        <strain evidence="2 3">FT13W</strain>
    </source>
</reference>
<dbReference type="AlphaFoldDB" id="A0A6I1I306"/>
<organism evidence="2 3">
    <name type="scientific">Janthinobacterium violaceinigrum</name>
    <dbReference type="NCBI Taxonomy" id="2654252"/>
    <lineage>
        <taxon>Bacteria</taxon>
        <taxon>Pseudomonadati</taxon>
        <taxon>Pseudomonadota</taxon>
        <taxon>Betaproteobacteria</taxon>
        <taxon>Burkholderiales</taxon>
        <taxon>Oxalobacteraceae</taxon>
        <taxon>Janthinobacterium</taxon>
    </lineage>
</organism>